<organism evidence="3 4">
    <name type="scientific">Lysobacter capsici AZ78</name>
    <dbReference type="NCBI Taxonomy" id="1444315"/>
    <lineage>
        <taxon>Bacteria</taxon>
        <taxon>Pseudomonadati</taxon>
        <taxon>Pseudomonadota</taxon>
        <taxon>Gammaproteobacteria</taxon>
        <taxon>Lysobacterales</taxon>
        <taxon>Lysobacteraceae</taxon>
        <taxon>Lysobacter</taxon>
    </lineage>
</organism>
<dbReference type="Proteomes" id="UP000023435">
    <property type="component" value="Unassembled WGS sequence"/>
</dbReference>
<feature type="chain" id="PRO_5007163678" evidence="2">
    <location>
        <begin position="36"/>
        <end position="176"/>
    </location>
</feature>
<dbReference type="InterPro" id="IPR006056">
    <property type="entry name" value="RidA"/>
</dbReference>
<dbReference type="RefSeq" id="WP_082723680.1">
    <property type="nucleotide sequence ID" value="NZ_JAJA02000001.1"/>
</dbReference>
<protein>
    <submittedName>
        <fullName evidence="3">Endoribonuclease L-PSP</fullName>
    </submittedName>
</protein>
<evidence type="ECO:0000256" key="2">
    <source>
        <dbReference type="SAM" id="SignalP"/>
    </source>
</evidence>
<keyword evidence="2" id="KW-0732">Signal</keyword>
<dbReference type="AlphaFoldDB" id="A0A120AH91"/>
<dbReference type="PANTHER" id="PTHR11803">
    <property type="entry name" value="2-IMINOBUTANOATE/2-IMINOPROPANOATE DEAMINASE RIDA"/>
    <property type="match status" value="1"/>
</dbReference>
<reference evidence="3 4" key="1">
    <citation type="journal article" date="2014" name="Genome Announc.">
        <title>Draft Genome Sequence of Lysobacter capsici AZ78, a Bacterium Antagonistic to Plant-Pathogenic Oomycetes.</title>
        <authorList>
            <person name="Puopolo G."/>
            <person name="Sonego P."/>
            <person name="Engelen K."/>
            <person name="Pertot I."/>
        </authorList>
    </citation>
    <scope>NUCLEOTIDE SEQUENCE [LARGE SCALE GENOMIC DNA]</scope>
    <source>
        <strain evidence="3 4">AZ78</strain>
    </source>
</reference>
<evidence type="ECO:0000313" key="4">
    <source>
        <dbReference type="Proteomes" id="UP000023435"/>
    </source>
</evidence>
<dbReference type="SUPFAM" id="SSF55298">
    <property type="entry name" value="YjgF-like"/>
    <property type="match status" value="1"/>
</dbReference>
<dbReference type="GO" id="GO:0019239">
    <property type="term" value="F:deaminase activity"/>
    <property type="evidence" value="ECO:0007669"/>
    <property type="project" value="TreeGrafter"/>
</dbReference>
<dbReference type="EMBL" id="JAJA02000001">
    <property type="protein sequence ID" value="KWS05796.1"/>
    <property type="molecule type" value="Genomic_DNA"/>
</dbReference>
<comment type="caution">
    <text evidence="3">The sequence shown here is derived from an EMBL/GenBank/DDBJ whole genome shotgun (WGS) entry which is preliminary data.</text>
</comment>
<dbReference type="InterPro" id="IPR006175">
    <property type="entry name" value="YjgF/YER057c/UK114"/>
</dbReference>
<dbReference type="GO" id="GO:0005829">
    <property type="term" value="C:cytosol"/>
    <property type="evidence" value="ECO:0007669"/>
    <property type="project" value="TreeGrafter"/>
</dbReference>
<accession>A0A120AH91</accession>
<gene>
    <name evidence="3" type="ORF">AZ78_3348</name>
</gene>
<dbReference type="Gene3D" id="3.30.1330.40">
    <property type="entry name" value="RutC-like"/>
    <property type="match status" value="1"/>
</dbReference>
<dbReference type="NCBIfam" id="TIGR00004">
    <property type="entry name" value="Rid family detoxifying hydrolase"/>
    <property type="match status" value="1"/>
</dbReference>
<keyword evidence="4" id="KW-1185">Reference proteome</keyword>
<sequence>MRLVPSIASAAIHCVSVARLGIAVPLLFAAQAACAGDARKPEFLSSPDPAAAKLPFSEAVRSGDLLFLSGQIGTVPGSGNALAQGGIQAEAEQTLVNIRTVLERHGASMRDVVKCTVFLADIGDWPAFNEVYRKHFSAPFPARSALAASGLAMGAKVEVECIAHVAAPAASASRKR</sequence>
<proteinExistence type="inferred from homology"/>
<name>A0A120AH91_9GAMM</name>
<dbReference type="OrthoDB" id="9809792at2"/>
<evidence type="ECO:0000313" key="3">
    <source>
        <dbReference type="EMBL" id="KWS05796.1"/>
    </source>
</evidence>
<dbReference type="CDD" id="cd00448">
    <property type="entry name" value="YjgF_YER057c_UK114_family"/>
    <property type="match status" value="1"/>
</dbReference>
<dbReference type="InterPro" id="IPR035959">
    <property type="entry name" value="RutC-like_sf"/>
</dbReference>
<dbReference type="FunFam" id="3.30.1330.40:FF:000001">
    <property type="entry name" value="L-PSP family endoribonuclease"/>
    <property type="match status" value="1"/>
</dbReference>
<dbReference type="PANTHER" id="PTHR11803:SF39">
    <property type="entry name" value="2-IMINOBUTANOATE_2-IMINOPROPANOATE DEAMINASE"/>
    <property type="match status" value="1"/>
</dbReference>
<dbReference type="Pfam" id="PF01042">
    <property type="entry name" value="Ribonuc_L-PSP"/>
    <property type="match status" value="1"/>
</dbReference>
<feature type="signal peptide" evidence="2">
    <location>
        <begin position="1"/>
        <end position="35"/>
    </location>
</feature>
<evidence type="ECO:0000256" key="1">
    <source>
        <dbReference type="ARBA" id="ARBA00010552"/>
    </source>
</evidence>
<comment type="similarity">
    <text evidence="1">Belongs to the RutC family.</text>
</comment>